<dbReference type="Gene3D" id="3.40.50.720">
    <property type="entry name" value="NAD(P)-binding Rossmann-like Domain"/>
    <property type="match status" value="1"/>
</dbReference>
<dbReference type="PANTHER" id="PTHR48079">
    <property type="entry name" value="PROTEIN YEEZ"/>
    <property type="match status" value="1"/>
</dbReference>
<protein>
    <submittedName>
        <fullName evidence="2">NAD(P)-dependent oxidoreductase</fullName>
    </submittedName>
</protein>
<evidence type="ECO:0000259" key="1">
    <source>
        <dbReference type="Pfam" id="PF01370"/>
    </source>
</evidence>
<accession>A0A428Z3P8</accession>
<dbReference type="Pfam" id="PF01370">
    <property type="entry name" value="Epimerase"/>
    <property type="match status" value="1"/>
</dbReference>
<evidence type="ECO:0000313" key="3">
    <source>
        <dbReference type="Proteomes" id="UP000287547"/>
    </source>
</evidence>
<sequence>MRVLVIGSTGTLGSFAVPQLIAAGHRVTGLARNEDRAVAVKKLGASPVVADLFDVEQLIDALNGHDAVVNLATRVPVGGKLIRSSSWAENGRIRIEGSKALVRAATAADVGILVQEGVALAYADGGDRELDENAPVLPVGPPQTSLIAHDTVAGFARDGRIAVRLRIANVHGDEPLTRWIVKGARGLGPSYFGSASGWITPIHPSDVGSAVVAALSAPSGVYNVGATPLRKREFGAVVAAAAGARKARTVPITFGFLKILARSQRVVSTKLTEATGWKPERPVVTSEWFPSP</sequence>
<dbReference type="EMBL" id="QHKI01000028">
    <property type="protein sequence ID" value="RSM80748.1"/>
    <property type="molecule type" value="Genomic_DNA"/>
</dbReference>
<dbReference type="SUPFAM" id="SSF51735">
    <property type="entry name" value="NAD(P)-binding Rossmann-fold domains"/>
    <property type="match status" value="1"/>
</dbReference>
<dbReference type="InterPro" id="IPR051783">
    <property type="entry name" value="NAD(P)-dependent_oxidoreduct"/>
</dbReference>
<dbReference type="PANTHER" id="PTHR48079:SF6">
    <property type="entry name" value="NAD(P)-BINDING DOMAIN-CONTAINING PROTEIN-RELATED"/>
    <property type="match status" value="1"/>
</dbReference>
<organism evidence="2 3">
    <name type="scientific">Kibdelosporangium aridum</name>
    <dbReference type="NCBI Taxonomy" id="2030"/>
    <lineage>
        <taxon>Bacteria</taxon>
        <taxon>Bacillati</taxon>
        <taxon>Actinomycetota</taxon>
        <taxon>Actinomycetes</taxon>
        <taxon>Pseudonocardiales</taxon>
        <taxon>Pseudonocardiaceae</taxon>
        <taxon>Kibdelosporangium</taxon>
    </lineage>
</organism>
<feature type="domain" description="NAD-dependent epimerase/dehydratase" evidence="1">
    <location>
        <begin position="3"/>
        <end position="225"/>
    </location>
</feature>
<dbReference type="GO" id="GO:0004029">
    <property type="term" value="F:aldehyde dehydrogenase (NAD+) activity"/>
    <property type="evidence" value="ECO:0007669"/>
    <property type="project" value="TreeGrafter"/>
</dbReference>
<proteinExistence type="predicted"/>
<dbReference type="GO" id="GO:0005737">
    <property type="term" value="C:cytoplasm"/>
    <property type="evidence" value="ECO:0007669"/>
    <property type="project" value="TreeGrafter"/>
</dbReference>
<dbReference type="Proteomes" id="UP000287547">
    <property type="component" value="Unassembled WGS sequence"/>
</dbReference>
<name>A0A428Z3P8_KIBAR</name>
<dbReference type="InterPro" id="IPR036291">
    <property type="entry name" value="NAD(P)-bd_dom_sf"/>
</dbReference>
<dbReference type="InterPro" id="IPR001509">
    <property type="entry name" value="Epimerase_deHydtase"/>
</dbReference>
<dbReference type="RefSeq" id="WP_037262870.1">
    <property type="nucleotide sequence ID" value="NZ_QHKI01000028.1"/>
</dbReference>
<dbReference type="AlphaFoldDB" id="A0A428Z3P8"/>
<reference evidence="2 3" key="1">
    <citation type="submission" date="2018-05" db="EMBL/GenBank/DDBJ databases">
        <title>Evolution of GPA BGCs.</title>
        <authorList>
            <person name="Waglechner N."/>
            <person name="Wright G.D."/>
        </authorList>
    </citation>
    <scope>NUCLEOTIDE SEQUENCE [LARGE SCALE GENOMIC DNA]</scope>
    <source>
        <strain evidence="2 3">A82846</strain>
    </source>
</reference>
<gene>
    <name evidence="2" type="ORF">DMH04_29520</name>
</gene>
<dbReference type="OrthoDB" id="9787292at2"/>
<evidence type="ECO:0000313" key="2">
    <source>
        <dbReference type="EMBL" id="RSM80748.1"/>
    </source>
</evidence>
<comment type="caution">
    <text evidence="2">The sequence shown here is derived from an EMBL/GenBank/DDBJ whole genome shotgun (WGS) entry which is preliminary data.</text>
</comment>